<sequence length="70" mass="7689">MLYRRLLEAGFLACFAIGGFVALQGLLETDDFPQIPQESSEIATVMFLNCAALLIARAVTTRVEKKQAAR</sequence>
<reference evidence="2 3" key="1">
    <citation type="submission" date="2020-02" db="EMBL/GenBank/DDBJ databases">
        <title>Whole-genome analyses of novel actinobacteria.</title>
        <authorList>
            <person name="Sahin N."/>
            <person name="Tokatli A."/>
        </authorList>
    </citation>
    <scope>NUCLEOTIDE SEQUENCE [LARGE SCALE GENOMIC DNA]</scope>
    <source>
        <strain evidence="2 3">YC419</strain>
    </source>
</reference>
<keyword evidence="3" id="KW-1185">Reference proteome</keyword>
<keyword evidence="1" id="KW-0472">Membrane</keyword>
<keyword evidence="1" id="KW-0812">Transmembrane</keyword>
<comment type="caution">
    <text evidence="2">The sequence shown here is derived from an EMBL/GenBank/DDBJ whole genome shotgun (WGS) entry which is preliminary data.</text>
</comment>
<gene>
    <name evidence="2" type="ORF">G6048_30080</name>
</gene>
<dbReference type="RefSeq" id="WP_165342756.1">
    <property type="nucleotide sequence ID" value="NZ_JAAKZX010000119.1"/>
</dbReference>
<feature type="transmembrane region" description="Helical" evidence="1">
    <location>
        <begin position="7"/>
        <end position="27"/>
    </location>
</feature>
<keyword evidence="1" id="KW-1133">Transmembrane helix</keyword>
<proteinExistence type="predicted"/>
<dbReference type="EMBL" id="JAAKZX010000119">
    <property type="protein sequence ID" value="NGO46210.1"/>
    <property type="molecule type" value="Genomic_DNA"/>
</dbReference>
<evidence type="ECO:0000313" key="2">
    <source>
        <dbReference type="EMBL" id="NGO46210.1"/>
    </source>
</evidence>
<feature type="transmembrane region" description="Helical" evidence="1">
    <location>
        <begin position="42"/>
        <end position="60"/>
    </location>
</feature>
<organism evidence="2 3">
    <name type="scientific">Streptomyces ureilyticus</name>
    <dbReference type="NCBI Taxonomy" id="1775131"/>
    <lineage>
        <taxon>Bacteria</taxon>
        <taxon>Bacillati</taxon>
        <taxon>Actinomycetota</taxon>
        <taxon>Actinomycetes</taxon>
        <taxon>Kitasatosporales</taxon>
        <taxon>Streptomycetaceae</taxon>
        <taxon>Streptomyces</taxon>
    </lineage>
</organism>
<name>A0ABX0DWA7_9ACTN</name>
<protein>
    <submittedName>
        <fullName evidence="2">Uncharacterized protein</fullName>
    </submittedName>
</protein>
<evidence type="ECO:0000313" key="3">
    <source>
        <dbReference type="Proteomes" id="UP001518140"/>
    </source>
</evidence>
<dbReference type="Proteomes" id="UP001518140">
    <property type="component" value="Unassembled WGS sequence"/>
</dbReference>
<accession>A0ABX0DWA7</accession>
<evidence type="ECO:0000256" key="1">
    <source>
        <dbReference type="SAM" id="Phobius"/>
    </source>
</evidence>